<dbReference type="RefSeq" id="WP_277564674.1">
    <property type="nucleotide sequence ID" value="NZ_JAPDHZ010000002.1"/>
</dbReference>
<sequence>MLTSEEIHPDHQGPGKDPFKHSLSRIGRLTGASRLEDNGVVLYGDNANLAIVPVAAGILRLKVFFDENAPRSRHDDRHLADSSIRRDRTVRRRGSLHDRFAGPAGGRRQVPFQLQGL</sequence>
<gene>
    <name evidence="2" type="ORF">OMP38_08405</name>
</gene>
<evidence type="ECO:0000256" key="1">
    <source>
        <dbReference type="SAM" id="MobiDB-lite"/>
    </source>
</evidence>
<evidence type="ECO:0000313" key="3">
    <source>
        <dbReference type="Proteomes" id="UP001153387"/>
    </source>
</evidence>
<dbReference type="AlphaFoldDB" id="A0A9X4KFZ9"/>
<comment type="caution">
    <text evidence="2">The sequence shown here is derived from an EMBL/GenBank/DDBJ whole genome shotgun (WGS) entry which is preliminary data.</text>
</comment>
<organism evidence="2 3">
    <name type="scientific">Cohnella ginsengisoli</name>
    <dbReference type="NCBI Taxonomy" id="425004"/>
    <lineage>
        <taxon>Bacteria</taxon>
        <taxon>Bacillati</taxon>
        <taxon>Bacillota</taxon>
        <taxon>Bacilli</taxon>
        <taxon>Bacillales</taxon>
        <taxon>Paenibacillaceae</taxon>
        <taxon>Cohnella</taxon>
    </lineage>
</organism>
<keyword evidence="3" id="KW-1185">Reference proteome</keyword>
<proteinExistence type="predicted"/>
<reference evidence="2 3" key="1">
    <citation type="submission" date="2022-10" db="EMBL/GenBank/DDBJ databases">
        <title>Comparative genomic analysis of Cohnella hashimotonis sp. nov., isolated from the International Space Station.</title>
        <authorList>
            <person name="Simpson A."/>
            <person name="Venkateswaran K."/>
        </authorList>
    </citation>
    <scope>NUCLEOTIDE SEQUENCE [LARGE SCALE GENOMIC DNA]</scope>
    <source>
        <strain evidence="2 3">DSM 18997</strain>
    </source>
</reference>
<accession>A0A9X4KFZ9</accession>
<feature type="compositionally biased region" description="Basic and acidic residues" evidence="1">
    <location>
        <begin position="1"/>
        <end position="20"/>
    </location>
</feature>
<feature type="region of interest" description="Disordered" evidence="1">
    <location>
        <begin position="70"/>
        <end position="108"/>
    </location>
</feature>
<evidence type="ECO:0000313" key="2">
    <source>
        <dbReference type="EMBL" id="MDG0790884.1"/>
    </source>
</evidence>
<protein>
    <submittedName>
        <fullName evidence="2">Uncharacterized protein</fullName>
    </submittedName>
</protein>
<name>A0A9X4KFZ9_9BACL</name>
<feature type="compositionally biased region" description="Basic and acidic residues" evidence="1">
    <location>
        <begin position="70"/>
        <end position="87"/>
    </location>
</feature>
<dbReference type="EMBL" id="JAPDHZ010000002">
    <property type="protein sequence ID" value="MDG0790884.1"/>
    <property type="molecule type" value="Genomic_DNA"/>
</dbReference>
<feature type="region of interest" description="Disordered" evidence="1">
    <location>
        <begin position="1"/>
        <end position="22"/>
    </location>
</feature>
<dbReference type="Proteomes" id="UP001153387">
    <property type="component" value="Unassembled WGS sequence"/>
</dbReference>